<dbReference type="Proteomes" id="UP001190465">
    <property type="component" value="Chromosome"/>
</dbReference>
<dbReference type="InterPro" id="IPR011032">
    <property type="entry name" value="GroES-like_sf"/>
</dbReference>
<gene>
    <name evidence="7" type="ORF">MU0053_001826</name>
</gene>
<organism evidence="7 8">
    <name type="scientific">[Mycobacterium] burgundiense</name>
    <dbReference type="NCBI Taxonomy" id="3064286"/>
    <lineage>
        <taxon>Bacteria</taxon>
        <taxon>Bacillati</taxon>
        <taxon>Actinomycetota</taxon>
        <taxon>Actinomycetes</taxon>
        <taxon>Mycobacteriales</taxon>
        <taxon>Mycobacteriaceae</taxon>
        <taxon>Mycolicibacterium</taxon>
    </lineage>
</organism>
<dbReference type="Gene3D" id="3.90.180.10">
    <property type="entry name" value="Medium-chain alcohol dehydrogenases, catalytic domain"/>
    <property type="match status" value="1"/>
</dbReference>
<dbReference type="EMBL" id="OY726397">
    <property type="protein sequence ID" value="CAJ1501042.1"/>
    <property type="molecule type" value="Genomic_DNA"/>
</dbReference>
<name>A0ABM9LLP8_9MYCO</name>
<accession>A0ABM9LLP8</accession>
<dbReference type="InterPro" id="IPR020843">
    <property type="entry name" value="ER"/>
</dbReference>
<dbReference type="SMART" id="SM00829">
    <property type="entry name" value="PKS_ER"/>
    <property type="match status" value="1"/>
</dbReference>
<comment type="cofactor">
    <cofactor evidence="1">
        <name>Zn(2+)</name>
        <dbReference type="ChEBI" id="CHEBI:29105"/>
    </cofactor>
</comment>
<evidence type="ECO:0000256" key="1">
    <source>
        <dbReference type="ARBA" id="ARBA00001947"/>
    </source>
</evidence>
<dbReference type="RefSeq" id="WP_308482024.1">
    <property type="nucleotide sequence ID" value="NZ_OY726397.1"/>
</dbReference>
<evidence type="ECO:0000313" key="8">
    <source>
        <dbReference type="Proteomes" id="UP001190465"/>
    </source>
</evidence>
<keyword evidence="5" id="KW-0560">Oxidoreductase</keyword>
<dbReference type="PANTHER" id="PTHR43350">
    <property type="entry name" value="NAD-DEPENDENT ALCOHOL DEHYDROGENASE"/>
    <property type="match status" value="1"/>
</dbReference>
<evidence type="ECO:0000313" key="7">
    <source>
        <dbReference type="EMBL" id="CAJ1501042.1"/>
    </source>
</evidence>
<dbReference type="InterPro" id="IPR013154">
    <property type="entry name" value="ADH-like_N"/>
</dbReference>
<dbReference type="PANTHER" id="PTHR43350:SF17">
    <property type="entry name" value="NAD-DEPENDENT ALCOHOL DEHYDROGENASE"/>
    <property type="match status" value="1"/>
</dbReference>
<sequence length="273" mass="27305">MRAWQFNTAEAGLELTEVAGTVRGLGPGVSDINVGDRVAVALPAHPIEQADFTNGIGLGFDGGYAKQAVAPRDILVAIPDGVPFTHAAVATDSIATAYHAVVAEAGVGPESTIAVIGLGGLGLSAVAVANTLGATVYGVDINTAVFDTARAQGATECFADVGEVPGQIDAVLDFAGMGTTTADAVAAVKPGGRVVVVGLGAPEATIPTHLLVTKNVQLRGSLGASIADLEAVLDLLAKGQVVPLIEEVPFAEVSAALARIEAGQVQGRLVTCP</sequence>
<proteinExistence type="inferred from homology"/>
<evidence type="ECO:0000256" key="3">
    <source>
        <dbReference type="ARBA" id="ARBA00022723"/>
    </source>
</evidence>
<dbReference type="Gene3D" id="3.40.50.720">
    <property type="entry name" value="NAD(P)-binding Rossmann-like Domain"/>
    <property type="match status" value="1"/>
</dbReference>
<dbReference type="InterPro" id="IPR036291">
    <property type="entry name" value="NAD(P)-bd_dom_sf"/>
</dbReference>
<evidence type="ECO:0000256" key="4">
    <source>
        <dbReference type="ARBA" id="ARBA00022833"/>
    </source>
</evidence>
<keyword evidence="4" id="KW-0862">Zinc</keyword>
<keyword evidence="3" id="KW-0479">Metal-binding</keyword>
<dbReference type="Pfam" id="PF08240">
    <property type="entry name" value="ADH_N"/>
    <property type="match status" value="1"/>
</dbReference>
<evidence type="ECO:0000256" key="5">
    <source>
        <dbReference type="ARBA" id="ARBA00023002"/>
    </source>
</evidence>
<protein>
    <submittedName>
        <fullName evidence="7">Zinc-binding dehydrogenase</fullName>
    </submittedName>
</protein>
<dbReference type="Pfam" id="PF00107">
    <property type="entry name" value="ADH_zinc_N"/>
    <property type="match status" value="1"/>
</dbReference>
<dbReference type="InterPro" id="IPR013149">
    <property type="entry name" value="ADH-like_C"/>
</dbReference>
<evidence type="ECO:0000259" key="6">
    <source>
        <dbReference type="SMART" id="SM00829"/>
    </source>
</evidence>
<feature type="domain" description="Enoyl reductase (ER)" evidence="6">
    <location>
        <begin position="2"/>
        <end position="271"/>
    </location>
</feature>
<dbReference type="SUPFAM" id="SSF50129">
    <property type="entry name" value="GroES-like"/>
    <property type="match status" value="1"/>
</dbReference>
<keyword evidence="8" id="KW-1185">Reference proteome</keyword>
<dbReference type="SUPFAM" id="SSF51735">
    <property type="entry name" value="NAD(P)-binding Rossmann-fold domains"/>
    <property type="match status" value="1"/>
</dbReference>
<reference evidence="7 8" key="1">
    <citation type="submission" date="2023-08" db="EMBL/GenBank/DDBJ databases">
        <authorList>
            <person name="Folkvardsen B D."/>
            <person name="Norman A."/>
        </authorList>
    </citation>
    <scope>NUCLEOTIDE SEQUENCE [LARGE SCALE GENOMIC DNA]</scope>
    <source>
        <strain evidence="7 8">Mu0053</strain>
    </source>
</reference>
<comment type="similarity">
    <text evidence="2">Belongs to the zinc-containing alcohol dehydrogenase family.</text>
</comment>
<evidence type="ECO:0000256" key="2">
    <source>
        <dbReference type="ARBA" id="ARBA00008072"/>
    </source>
</evidence>